<dbReference type="Pfam" id="PF12937">
    <property type="entry name" value="F-box-like"/>
    <property type="match status" value="1"/>
</dbReference>
<gene>
    <name evidence="2" type="ORF">CPB83DRAFT_891996</name>
</gene>
<feature type="domain" description="F-box" evidence="1">
    <location>
        <begin position="1"/>
        <end position="32"/>
    </location>
</feature>
<dbReference type="EMBL" id="MU157836">
    <property type="protein sequence ID" value="KAF9531146.1"/>
    <property type="molecule type" value="Genomic_DNA"/>
</dbReference>
<protein>
    <recommendedName>
        <fullName evidence="1">F-box domain-containing protein</fullName>
    </recommendedName>
</protein>
<dbReference type="InterPro" id="IPR032675">
    <property type="entry name" value="LRR_dom_sf"/>
</dbReference>
<dbReference type="InterPro" id="IPR001810">
    <property type="entry name" value="F-box_dom"/>
</dbReference>
<organism evidence="2 3">
    <name type="scientific">Crepidotus variabilis</name>
    <dbReference type="NCBI Taxonomy" id="179855"/>
    <lineage>
        <taxon>Eukaryota</taxon>
        <taxon>Fungi</taxon>
        <taxon>Dikarya</taxon>
        <taxon>Basidiomycota</taxon>
        <taxon>Agaricomycotina</taxon>
        <taxon>Agaricomycetes</taxon>
        <taxon>Agaricomycetidae</taxon>
        <taxon>Agaricales</taxon>
        <taxon>Agaricineae</taxon>
        <taxon>Crepidotaceae</taxon>
        <taxon>Crepidotus</taxon>
    </lineage>
</organism>
<accession>A0A9P6EJZ4</accession>
<name>A0A9P6EJZ4_9AGAR</name>
<proteinExistence type="predicted"/>
<keyword evidence="3" id="KW-1185">Reference proteome</keyword>
<evidence type="ECO:0000313" key="2">
    <source>
        <dbReference type="EMBL" id="KAF9531146.1"/>
    </source>
</evidence>
<reference evidence="2" key="1">
    <citation type="submission" date="2020-11" db="EMBL/GenBank/DDBJ databases">
        <authorList>
            <consortium name="DOE Joint Genome Institute"/>
            <person name="Ahrendt S."/>
            <person name="Riley R."/>
            <person name="Andreopoulos W."/>
            <person name="Labutti K."/>
            <person name="Pangilinan J."/>
            <person name="Ruiz-Duenas F.J."/>
            <person name="Barrasa J.M."/>
            <person name="Sanchez-Garcia M."/>
            <person name="Camarero S."/>
            <person name="Miyauchi S."/>
            <person name="Serrano A."/>
            <person name="Linde D."/>
            <person name="Babiker R."/>
            <person name="Drula E."/>
            <person name="Ayuso-Fernandez I."/>
            <person name="Pacheco R."/>
            <person name="Padilla G."/>
            <person name="Ferreira P."/>
            <person name="Barriuso J."/>
            <person name="Kellner H."/>
            <person name="Castanera R."/>
            <person name="Alfaro M."/>
            <person name="Ramirez L."/>
            <person name="Pisabarro A.G."/>
            <person name="Kuo A."/>
            <person name="Tritt A."/>
            <person name="Lipzen A."/>
            <person name="He G."/>
            <person name="Yan M."/>
            <person name="Ng V."/>
            <person name="Cullen D."/>
            <person name="Martin F."/>
            <person name="Rosso M.-N."/>
            <person name="Henrissat B."/>
            <person name="Hibbett D."/>
            <person name="Martinez A.T."/>
            <person name="Grigoriev I.V."/>
        </authorList>
    </citation>
    <scope>NUCLEOTIDE SEQUENCE</scope>
    <source>
        <strain evidence="2">CBS 506.95</strain>
    </source>
</reference>
<evidence type="ECO:0000313" key="3">
    <source>
        <dbReference type="Proteomes" id="UP000807306"/>
    </source>
</evidence>
<evidence type="ECO:0000259" key="1">
    <source>
        <dbReference type="PROSITE" id="PS50181"/>
    </source>
</evidence>
<dbReference type="Gene3D" id="3.80.10.10">
    <property type="entry name" value="Ribonuclease Inhibitor"/>
    <property type="match status" value="1"/>
</dbReference>
<dbReference type="AlphaFoldDB" id="A0A9P6EJZ4"/>
<dbReference type="PROSITE" id="PS50181">
    <property type="entry name" value="FBOX"/>
    <property type="match status" value="1"/>
</dbReference>
<sequence>MSLTSLPPELLLEVLKHLERDEDLYHLGLTCKHTHRPAFSMFLKKHKIDDPTDMFNCLSAYQYPPLLLPLIRASLWIKDIRHITCAVNPGYDRVWNDVRDLKLDWPHRLLAGAFESSGSVKWANGVTKLLDAAIERGCFSLDVNGGEGLQKFYQEKEPDEMPTIIIQNAHKGFKKKLTSSLKTIASRMSLRSKGLSHLTLEPKLPGPHLRNIDLNYSPMFQYTFYPWTLKMFSNNASTITHLSLTCPYVPTHIMTHFLSSITLPHLDHLSISLFVYQDLLTAAHTVRFYDLVKFLERHPSIESLDLQGVEKPETPSPILKNRILPRIKRIVAHHVWINTLIGFLDRSPDAYPLIESIGVTLEYTTYAHFSDKQHTYEPINGALRRIAQASFPRPITLELQLTTKRGMLEWFDDHTSLGKENSVISSLSCVSALVLTTRFYVCFGREEVYHLPGWLALFPALRSVTLRDLRPEKDGYRLVDDKPLLRRMAVECPTLELVNTINLGTLLDGAERDVGQSY</sequence>
<comment type="caution">
    <text evidence="2">The sequence shown here is derived from an EMBL/GenBank/DDBJ whole genome shotgun (WGS) entry which is preliminary data.</text>
</comment>
<dbReference type="OrthoDB" id="2635672at2759"/>
<dbReference type="Proteomes" id="UP000807306">
    <property type="component" value="Unassembled WGS sequence"/>
</dbReference>